<dbReference type="EMBL" id="CP095072">
    <property type="protein sequence ID" value="UOQ50428.1"/>
    <property type="molecule type" value="Genomic_DNA"/>
</dbReference>
<dbReference type="SUPFAM" id="SSF46894">
    <property type="entry name" value="C-terminal effector domain of the bipartite response regulators"/>
    <property type="match status" value="1"/>
</dbReference>
<evidence type="ECO:0000259" key="3">
    <source>
        <dbReference type="PROSITE" id="PS50043"/>
    </source>
</evidence>
<sequence>MQAENQYWKQLSNRLRGKYHDSYHYRKKMVEALQTSIFFDAYCCTIVNPHTLTSVGAVTESSIDVIHQQLLISEYKEDDVHLYKDLVQNQKKIGRLSDTFGEVGSRRYDTILKPHRFSDEIRVALMEKNQCYGFLTLFKKEQAVQQSYFSDTDVFLLENVAPIMAQALRSYYHAISDNVDNRQPAGTGIILLNQDLQIISSNDTGSSYLQTLQNFERSSALPKPIQAIGAKLITEGEPLAPVFVPIINNVYLVVSASFLQTESETPSIAITLNKATSRDMLFYLMEVYRLTLREKEVVLESIRGIPAKEIADNLNISYYTVQDHLKVIFQKAGVTTRNELIWTLFSKYQ</sequence>
<dbReference type="PRINTS" id="PR00038">
    <property type="entry name" value="HTHLUXR"/>
</dbReference>
<accession>A0ABY4F1L8</accession>
<evidence type="ECO:0000256" key="2">
    <source>
        <dbReference type="ARBA" id="ARBA00023163"/>
    </source>
</evidence>
<dbReference type="RefSeq" id="WP_244724119.1">
    <property type="nucleotide sequence ID" value="NZ_CP095072.1"/>
</dbReference>
<dbReference type="InterPro" id="IPR036388">
    <property type="entry name" value="WH-like_DNA-bd_sf"/>
</dbReference>
<gene>
    <name evidence="4" type="ORF">MUN88_10410</name>
</gene>
<proteinExistence type="predicted"/>
<evidence type="ECO:0000313" key="4">
    <source>
        <dbReference type="EMBL" id="UOQ50428.1"/>
    </source>
</evidence>
<reference evidence="4 5" key="1">
    <citation type="submission" date="2022-04" db="EMBL/GenBank/DDBJ databases">
        <title>Gracilibacillus sp. isolated from saltern.</title>
        <authorList>
            <person name="Won M."/>
            <person name="Lee C.-M."/>
            <person name="Woen H.-Y."/>
            <person name="Kwon S.-W."/>
        </authorList>
    </citation>
    <scope>NUCLEOTIDE SEQUENCE [LARGE SCALE GENOMIC DNA]</scope>
    <source>
        <strain evidence="4 5">SSWR10-1</strain>
    </source>
</reference>
<dbReference type="Gene3D" id="1.10.10.10">
    <property type="entry name" value="Winged helix-like DNA-binding domain superfamily/Winged helix DNA-binding domain"/>
    <property type="match status" value="1"/>
</dbReference>
<feature type="domain" description="HTH luxR-type" evidence="3">
    <location>
        <begin position="283"/>
        <end position="348"/>
    </location>
</feature>
<evidence type="ECO:0000313" key="5">
    <source>
        <dbReference type="Proteomes" id="UP000831782"/>
    </source>
</evidence>
<dbReference type="PROSITE" id="PS50043">
    <property type="entry name" value="HTH_LUXR_2"/>
    <property type="match status" value="1"/>
</dbReference>
<evidence type="ECO:0000256" key="1">
    <source>
        <dbReference type="ARBA" id="ARBA00023015"/>
    </source>
</evidence>
<keyword evidence="2" id="KW-0804">Transcription</keyword>
<name>A0ABY4F1L8_9BACI</name>
<dbReference type="Pfam" id="PF00196">
    <property type="entry name" value="GerE"/>
    <property type="match status" value="1"/>
</dbReference>
<dbReference type="SMART" id="SM00421">
    <property type="entry name" value="HTH_LUXR"/>
    <property type="match status" value="1"/>
</dbReference>
<dbReference type="InterPro" id="IPR000792">
    <property type="entry name" value="Tscrpt_reg_LuxR_C"/>
</dbReference>
<dbReference type="InterPro" id="IPR016032">
    <property type="entry name" value="Sig_transdc_resp-reg_C-effctor"/>
</dbReference>
<dbReference type="Proteomes" id="UP000831782">
    <property type="component" value="Chromosome"/>
</dbReference>
<protein>
    <submittedName>
        <fullName evidence="4">Helix-turn-helix transcriptional regulator</fullName>
    </submittedName>
</protein>
<dbReference type="CDD" id="cd06170">
    <property type="entry name" value="LuxR_C_like"/>
    <property type="match status" value="1"/>
</dbReference>
<keyword evidence="5" id="KW-1185">Reference proteome</keyword>
<organism evidence="4 5">
    <name type="scientific">Gracilibacillus caseinilyticus</name>
    <dbReference type="NCBI Taxonomy" id="2932256"/>
    <lineage>
        <taxon>Bacteria</taxon>
        <taxon>Bacillati</taxon>
        <taxon>Bacillota</taxon>
        <taxon>Bacilli</taxon>
        <taxon>Bacillales</taxon>
        <taxon>Bacillaceae</taxon>
        <taxon>Gracilibacillus</taxon>
    </lineage>
</organism>
<keyword evidence="1" id="KW-0805">Transcription regulation</keyword>